<evidence type="ECO:0000256" key="2">
    <source>
        <dbReference type="ARBA" id="ARBA00016066"/>
    </source>
</evidence>
<dbReference type="PANTHER" id="PTHR12830">
    <property type="entry name" value="ANAPHASE-PROMOTING COMPLEX SUBUNIT 5"/>
    <property type="match status" value="1"/>
</dbReference>
<evidence type="ECO:0000256" key="1">
    <source>
        <dbReference type="ARBA" id="ARBA00007450"/>
    </source>
</evidence>
<comment type="similarity">
    <text evidence="1">Belongs to the APC5 family.</text>
</comment>
<comment type="caution">
    <text evidence="9">The sequence shown here is derived from an EMBL/GenBank/DDBJ whole genome shotgun (WGS) entry which is preliminary data.</text>
</comment>
<keyword evidence="5" id="KW-0833">Ubl conjugation pathway</keyword>
<dbReference type="GO" id="GO:0045842">
    <property type="term" value="P:positive regulation of mitotic metaphase/anaphase transition"/>
    <property type="evidence" value="ECO:0007669"/>
    <property type="project" value="TreeGrafter"/>
</dbReference>
<dbReference type="PANTHER" id="PTHR12830:SF9">
    <property type="entry name" value="ANAPHASE-PROMOTING COMPLEX SUBUNIT 5"/>
    <property type="match status" value="1"/>
</dbReference>
<name>A0AAN6JV60_9BASI</name>
<dbReference type="GO" id="GO:0070979">
    <property type="term" value="P:protein K11-linked ubiquitination"/>
    <property type="evidence" value="ECO:0007669"/>
    <property type="project" value="TreeGrafter"/>
</dbReference>
<feature type="domain" description="Anaphase-promoting complex subunit 5" evidence="8">
    <location>
        <begin position="106"/>
        <end position="186"/>
    </location>
</feature>
<dbReference type="GO" id="GO:0051301">
    <property type="term" value="P:cell division"/>
    <property type="evidence" value="ECO:0007669"/>
    <property type="project" value="UniProtKB-KW"/>
</dbReference>
<dbReference type="GO" id="GO:0031145">
    <property type="term" value="P:anaphase-promoting complex-dependent catabolic process"/>
    <property type="evidence" value="ECO:0007669"/>
    <property type="project" value="TreeGrafter"/>
</dbReference>
<gene>
    <name evidence="9" type="ORF">OC846_006296</name>
</gene>
<dbReference type="GO" id="GO:0005680">
    <property type="term" value="C:anaphase-promoting complex"/>
    <property type="evidence" value="ECO:0007669"/>
    <property type="project" value="InterPro"/>
</dbReference>
<proteinExistence type="inferred from homology"/>
<evidence type="ECO:0000256" key="7">
    <source>
        <dbReference type="SAM" id="MobiDB-lite"/>
    </source>
</evidence>
<evidence type="ECO:0000259" key="8">
    <source>
        <dbReference type="Pfam" id="PF12862"/>
    </source>
</evidence>
<reference evidence="9" key="1">
    <citation type="journal article" date="2023" name="PhytoFront">
        <title>Draft Genome Resources of Seven Strains of Tilletia horrida, Causal Agent of Kernel Smut of Rice.</title>
        <authorList>
            <person name="Khanal S."/>
            <person name="Antony Babu S."/>
            <person name="Zhou X.G."/>
        </authorList>
    </citation>
    <scope>NUCLEOTIDE SEQUENCE</scope>
    <source>
        <strain evidence="9">TX6</strain>
    </source>
</reference>
<evidence type="ECO:0000256" key="3">
    <source>
        <dbReference type="ARBA" id="ARBA00022618"/>
    </source>
</evidence>
<evidence type="ECO:0000256" key="6">
    <source>
        <dbReference type="ARBA" id="ARBA00023306"/>
    </source>
</evidence>
<feature type="compositionally biased region" description="Basic and acidic residues" evidence="7">
    <location>
        <begin position="66"/>
        <end position="82"/>
    </location>
</feature>
<evidence type="ECO:0000256" key="5">
    <source>
        <dbReference type="ARBA" id="ARBA00022786"/>
    </source>
</evidence>
<dbReference type="Pfam" id="PF12862">
    <property type="entry name" value="ANAPC5"/>
    <property type="match status" value="1"/>
</dbReference>
<dbReference type="InterPro" id="IPR037679">
    <property type="entry name" value="Apc5"/>
</dbReference>
<keyword evidence="6" id="KW-0131">Cell cycle</keyword>
<keyword evidence="4" id="KW-0498">Mitosis</keyword>
<accession>A0AAN6JV60</accession>
<evidence type="ECO:0000313" key="9">
    <source>
        <dbReference type="EMBL" id="KAK0543766.1"/>
    </source>
</evidence>
<dbReference type="AlphaFoldDB" id="A0AAN6JV60"/>
<feature type="region of interest" description="Disordered" evidence="7">
    <location>
        <begin position="66"/>
        <end position="94"/>
    </location>
</feature>
<dbReference type="InterPro" id="IPR026000">
    <property type="entry name" value="Apc5_dom"/>
</dbReference>
<dbReference type="Proteomes" id="UP001176517">
    <property type="component" value="Unassembled WGS sequence"/>
</dbReference>
<sequence length="499" mass="56351">MISDFEGCMQSADEMEDATNSKVRYVDRRSTLGMYLRRIRMTFDKADLHQHTCWAKMLCEWRADESDRREDSQPFDHPHRPSDSGAEGMPRNDAPSALTRIQAFDRYQAALRRGDYSAAKENMFAFFDHTARGSTREMHQHALLNLAALHLEMESPSAAEPALHEAILLARSSRDWECVAACESLLRRVQALLLLEENDSNQKSGELASSAFETRIERDKDFEALYDESLKFALRGDYETALRLPLSTPLLAPSLSAREHTSWQTHIWQVLWLWARRRADAVVMRYVQAASHGIASSDRVHSWDHDLVSRTKGAGQAAKTLFVLRTARQLMLQYSQHTHARRLLEDILPEMLEEEDVEARGIAKMIYGQTLLAEDAARPASIEAALSWLQQALAGEASEPAAREPARRTIDTCRSTSDFEQTQCLERQCATLYYLARVCELLGKEAESGLYAERLLDVEARMGSGAQQSEDQVRMHQLLEDITEVVGLLGANVALGIPT</sequence>
<keyword evidence="10" id="KW-1185">Reference proteome</keyword>
<evidence type="ECO:0000256" key="4">
    <source>
        <dbReference type="ARBA" id="ARBA00022776"/>
    </source>
</evidence>
<organism evidence="9 10">
    <name type="scientific">Tilletia horrida</name>
    <dbReference type="NCBI Taxonomy" id="155126"/>
    <lineage>
        <taxon>Eukaryota</taxon>
        <taxon>Fungi</taxon>
        <taxon>Dikarya</taxon>
        <taxon>Basidiomycota</taxon>
        <taxon>Ustilaginomycotina</taxon>
        <taxon>Exobasidiomycetes</taxon>
        <taxon>Tilletiales</taxon>
        <taxon>Tilletiaceae</taxon>
        <taxon>Tilletia</taxon>
    </lineage>
</organism>
<protein>
    <recommendedName>
        <fullName evidence="2">Anaphase-promoting complex subunit 5</fullName>
    </recommendedName>
</protein>
<keyword evidence="3" id="KW-0132">Cell division</keyword>
<evidence type="ECO:0000313" key="10">
    <source>
        <dbReference type="Proteomes" id="UP001176517"/>
    </source>
</evidence>
<dbReference type="EMBL" id="JAPDMZ010000329">
    <property type="protein sequence ID" value="KAK0543766.1"/>
    <property type="molecule type" value="Genomic_DNA"/>
</dbReference>